<evidence type="ECO:0000256" key="16">
    <source>
        <dbReference type="RuleBase" id="RU000461"/>
    </source>
</evidence>
<dbReference type="PRINTS" id="PR00385">
    <property type="entry name" value="P450"/>
</dbReference>
<dbReference type="InterPro" id="IPR002401">
    <property type="entry name" value="Cyt_P450_E_grp-I"/>
</dbReference>
<evidence type="ECO:0000256" key="6">
    <source>
        <dbReference type="ARBA" id="ARBA00022617"/>
    </source>
</evidence>
<dbReference type="GO" id="GO:0016712">
    <property type="term" value="F:oxidoreductase activity, acting on paired donors, with incorporation or reduction of molecular oxygen, reduced flavin or flavoprotein as one donor, and incorporation of one atom of oxygen"/>
    <property type="evidence" value="ECO:0007669"/>
    <property type="project" value="UniProtKB-EC"/>
</dbReference>
<feature type="binding site" description="axial binding residue" evidence="15">
    <location>
        <position position="464"/>
    </location>
    <ligand>
        <name>heme</name>
        <dbReference type="ChEBI" id="CHEBI:30413"/>
    </ligand>
    <ligandPart>
        <name>Fe</name>
        <dbReference type="ChEBI" id="CHEBI:18248"/>
    </ligandPart>
</feature>
<comment type="similarity">
    <text evidence="4 16">Belongs to the cytochrome P450 family.</text>
</comment>
<evidence type="ECO:0000256" key="10">
    <source>
        <dbReference type="ARBA" id="ARBA00023002"/>
    </source>
</evidence>
<dbReference type="InterPro" id="IPR050476">
    <property type="entry name" value="Insect_CytP450_Detox"/>
</dbReference>
<dbReference type="OrthoDB" id="2789670at2759"/>
<evidence type="ECO:0000256" key="7">
    <source>
        <dbReference type="ARBA" id="ARBA00022723"/>
    </source>
</evidence>
<dbReference type="Pfam" id="PF00067">
    <property type="entry name" value="p450"/>
    <property type="match status" value="1"/>
</dbReference>
<keyword evidence="10 16" id="KW-0560">Oxidoreductase</keyword>
<dbReference type="SUPFAM" id="SSF48264">
    <property type="entry name" value="Cytochrome P450"/>
    <property type="match status" value="1"/>
</dbReference>
<dbReference type="InterPro" id="IPR017972">
    <property type="entry name" value="Cyt_P450_CS"/>
</dbReference>
<evidence type="ECO:0000256" key="8">
    <source>
        <dbReference type="ARBA" id="ARBA00022824"/>
    </source>
</evidence>
<dbReference type="GO" id="GO:0020037">
    <property type="term" value="F:heme binding"/>
    <property type="evidence" value="ECO:0007669"/>
    <property type="project" value="InterPro"/>
</dbReference>
<evidence type="ECO:0000256" key="4">
    <source>
        <dbReference type="ARBA" id="ARBA00010617"/>
    </source>
</evidence>
<dbReference type="InterPro" id="IPR036396">
    <property type="entry name" value="Cyt_P450_sf"/>
</dbReference>
<dbReference type="PANTHER" id="PTHR24292:SF54">
    <property type="entry name" value="CYP9F3-RELATED"/>
    <property type="match status" value="1"/>
</dbReference>
<evidence type="ECO:0000256" key="1">
    <source>
        <dbReference type="ARBA" id="ARBA00001971"/>
    </source>
</evidence>
<dbReference type="PANTHER" id="PTHR24292">
    <property type="entry name" value="CYTOCHROME P450"/>
    <property type="match status" value="1"/>
</dbReference>
<feature type="compositionally biased region" description="Basic and acidic residues" evidence="17">
    <location>
        <begin position="292"/>
        <end position="302"/>
    </location>
</feature>
<evidence type="ECO:0000256" key="13">
    <source>
        <dbReference type="ARBA" id="ARBA00023136"/>
    </source>
</evidence>
<dbReference type="FunFam" id="1.10.630.10:FF:000042">
    <property type="entry name" value="Cytochrome P450"/>
    <property type="match status" value="1"/>
</dbReference>
<dbReference type="EC" id="1.14.14.1" evidence="5"/>
<dbReference type="Gene3D" id="1.10.630.10">
    <property type="entry name" value="Cytochrome P450"/>
    <property type="match status" value="1"/>
</dbReference>
<feature type="region of interest" description="Disordered" evidence="17">
    <location>
        <begin position="280"/>
        <end position="302"/>
    </location>
</feature>
<evidence type="ECO:0000256" key="9">
    <source>
        <dbReference type="ARBA" id="ARBA00022848"/>
    </source>
</evidence>
<keyword evidence="13" id="KW-0472">Membrane</keyword>
<evidence type="ECO:0000256" key="3">
    <source>
        <dbReference type="ARBA" id="ARBA00004406"/>
    </source>
</evidence>
<dbReference type="EMBL" id="CAKASE010000082">
    <property type="protein sequence ID" value="CAG9584934.1"/>
    <property type="molecule type" value="Genomic_DNA"/>
</dbReference>
<accession>A0A8J2R8S0</accession>
<evidence type="ECO:0000313" key="18">
    <source>
        <dbReference type="EMBL" id="CAG9584934.1"/>
    </source>
</evidence>
<dbReference type="PROSITE" id="PS00086">
    <property type="entry name" value="CYTOCHROME_P450"/>
    <property type="match status" value="1"/>
</dbReference>
<dbReference type="GO" id="GO:0005506">
    <property type="term" value="F:iron ion binding"/>
    <property type="evidence" value="ECO:0007669"/>
    <property type="project" value="InterPro"/>
</dbReference>
<keyword evidence="9" id="KW-0492">Microsome</keyword>
<dbReference type="PRINTS" id="PR00463">
    <property type="entry name" value="EP450I"/>
</dbReference>
<organism evidence="18 19">
    <name type="scientific">Danaus chrysippus</name>
    <name type="common">African queen</name>
    <dbReference type="NCBI Taxonomy" id="151541"/>
    <lineage>
        <taxon>Eukaryota</taxon>
        <taxon>Metazoa</taxon>
        <taxon>Ecdysozoa</taxon>
        <taxon>Arthropoda</taxon>
        <taxon>Hexapoda</taxon>
        <taxon>Insecta</taxon>
        <taxon>Pterygota</taxon>
        <taxon>Neoptera</taxon>
        <taxon>Endopterygota</taxon>
        <taxon>Lepidoptera</taxon>
        <taxon>Glossata</taxon>
        <taxon>Ditrysia</taxon>
        <taxon>Papilionoidea</taxon>
        <taxon>Nymphalidae</taxon>
        <taxon>Danainae</taxon>
        <taxon>Danaini</taxon>
        <taxon>Danaina</taxon>
        <taxon>Danaus</taxon>
        <taxon>Anosia</taxon>
    </lineage>
</organism>
<dbReference type="Proteomes" id="UP000789524">
    <property type="component" value="Unassembled WGS sequence"/>
</dbReference>
<dbReference type="CDD" id="cd11056">
    <property type="entry name" value="CYP6-like"/>
    <property type="match status" value="1"/>
</dbReference>
<keyword evidence="6 15" id="KW-0349">Heme</keyword>
<keyword evidence="8" id="KW-0256">Endoplasmic reticulum</keyword>
<sequence>MIIEIVVFLLTSLIVYFIYTHKSIHKYFDDRGIKYLPGVPVFGNNLRSLFLKCHVLDDLEAVYKAFPEERYVGYIEGTSKIIIIRDPEITKNITVKDFQHFTDHKIFFSEETEPLFGGSLFSMKGERWHSMRTTLSPAFTSSKMRLMMPFMSEISSNIVEYLKGHTNEDVDVQDVMRRYTNDVIASAAFGLQVNSVKDRDNEFFTIGRDLFSFTLFQRFYMILVGLFPNFTKTLGITIFPKKVINFFKGLVVNTMQHREKNNIYRPDMIQLLMEASKGTLKDESDTNGNKSESNEASKQKPAKEWSVEEIASQVFIFFAAGYETSASTLVMCVHELALNPDVQEKLYQEIKEFKEKHGEITFDHIHNLKYLDCVLNETSRKWSAALIMDRTCTLPYELPPPREGAKPVQLQPGDVVYNMVNCIHMDPIYHPNPEKFEPERFSDENKHKIKPFTYMPFGMGPRICIGIRFAQLELKILIFELLSNFKIVKCSKTMDPVVLKPHAFNIQPKDDSIVRFVPRHDH</sequence>
<evidence type="ECO:0000256" key="15">
    <source>
        <dbReference type="PIRSR" id="PIRSR602401-1"/>
    </source>
</evidence>
<comment type="catalytic activity">
    <reaction evidence="14">
        <text>an organic molecule + reduced [NADPH--hemoprotein reductase] + O2 = an alcohol + oxidized [NADPH--hemoprotein reductase] + H2O + H(+)</text>
        <dbReference type="Rhea" id="RHEA:17149"/>
        <dbReference type="Rhea" id="RHEA-COMP:11964"/>
        <dbReference type="Rhea" id="RHEA-COMP:11965"/>
        <dbReference type="ChEBI" id="CHEBI:15377"/>
        <dbReference type="ChEBI" id="CHEBI:15378"/>
        <dbReference type="ChEBI" id="CHEBI:15379"/>
        <dbReference type="ChEBI" id="CHEBI:30879"/>
        <dbReference type="ChEBI" id="CHEBI:57618"/>
        <dbReference type="ChEBI" id="CHEBI:58210"/>
        <dbReference type="ChEBI" id="CHEBI:142491"/>
        <dbReference type="EC" id="1.14.14.1"/>
    </reaction>
</comment>
<reference evidence="18" key="1">
    <citation type="submission" date="2021-09" db="EMBL/GenBank/DDBJ databases">
        <authorList>
            <person name="Martin H S."/>
        </authorList>
    </citation>
    <scope>NUCLEOTIDE SEQUENCE</scope>
</reference>
<evidence type="ECO:0000256" key="12">
    <source>
        <dbReference type="ARBA" id="ARBA00023033"/>
    </source>
</evidence>
<evidence type="ECO:0000256" key="17">
    <source>
        <dbReference type="SAM" id="MobiDB-lite"/>
    </source>
</evidence>
<keyword evidence="11 15" id="KW-0408">Iron</keyword>
<proteinExistence type="inferred from homology"/>
<dbReference type="AlphaFoldDB" id="A0A8J2R8S0"/>
<dbReference type="GO" id="GO:0005789">
    <property type="term" value="C:endoplasmic reticulum membrane"/>
    <property type="evidence" value="ECO:0007669"/>
    <property type="project" value="UniProtKB-SubCell"/>
</dbReference>
<keyword evidence="19" id="KW-1185">Reference proteome</keyword>
<protein>
    <recommendedName>
        <fullName evidence="5">unspecific monooxygenase</fullName>
        <ecNumber evidence="5">1.14.14.1</ecNumber>
    </recommendedName>
</protein>
<evidence type="ECO:0000313" key="19">
    <source>
        <dbReference type="Proteomes" id="UP000789524"/>
    </source>
</evidence>
<comment type="subcellular location">
    <subcellularLocation>
        <location evidence="3">Endoplasmic reticulum membrane</location>
        <topology evidence="3">Peripheral membrane protein</topology>
    </subcellularLocation>
    <subcellularLocation>
        <location evidence="2">Microsome membrane</location>
        <topology evidence="2">Peripheral membrane protein</topology>
    </subcellularLocation>
</comment>
<comment type="cofactor">
    <cofactor evidence="1 15">
        <name>heme</name>
        <dbReference type="ChEBI" id="CHEBI:30413"/>
    </cofactor>
</comment>
<dbReference type="InterPro" id="IPR001128">
    <property type="entry name" value="Cyt_P450"/>
</dbReference>
<gene>
    <name evidence="18" type="ORF">DCHRY22_LOCUS15436</name>
</gene>
<name>A0A8J2R8S0_9NEOP</name>
<keyword evidence="12 16" id="KW-0503">Monooxygenase</keyword>
<evidence type="ECO:0000256" key="14">
    <source>
        <dbReference type="ARBA" id="ARBA00047827"/>
    </source>
</evidence>
<evidence type="ECO:0000256" key="2">
    <source>
        <dbReference type="ARBA" id="ARBA00004174"/>
    </source>
</evidence>
<keyword evidence="7 15" id="KW-0479">Metal-binding</keyword>
<evidence type="ECO:0000256" key="11">
    <source>
        <dbReference type="ARBA" id="ARBA00023004"/>
    </source>
</evidence>
<evidence type="ECO:0000256" key="5">
    <source>
        <dbReference type="ARBA" id="ARBA00012109"/>
    </source>
</evidence>
<comment type="caution">
    <text evidence="18">The sequence shown here is derived from an EMBL/GenBank/DDBJ whole genome shotgun (WGS) entry which is preliminary data.</text>
</comment>